<dbReference type="PANTHER" id="PTHR13452">
    <property type="entry name" value="THUMP DOMAIN CONTAINING PROTEIN 1-RELATED"/>
    <property type="match status" value="1"/>
</dbReference>
<comment type="function">
    <text evidence="1">Functions as a tRNA-binding adapter to mediate NAT10-dependent tRNA acetylation modifying cytidine to N4-acetylcytidine (ac4C).</text>
</comment>
<dbReference type="InterPro" id="IPR040183">
    <property type="entry name" value="THUMPD1-like"/>
</dbReference>
<dbReference type="InterPro" id="IPR004114">
    <property type="entry name" value="THUMP_dom"/>
</dbReference>
<proteinExistence type="inferred from homology"/>
<dbReference type="RefSeq" id="XP_035695091.1">
    <property type="nucleotide sequence ID" value="XM_035839198.1"/>
</dbReference>
<evidence type="ECO:0000259" key="7">
    <source>
        <dbReference type="PROSITE" id="PS51165"/>
    </source>
</evidence>
<evidence type="ECO:0000256" key="4">
    <source>
        <dbReference type="ARBA" id="ARBA00074795"/>
    </source>
</evidence>
<dbReference type="OrthoDB" id="367221at2759"/>
<comment type="subunit">
    <text evidence="3">Interacts with NAT10. Binds tRNA.</text>
</comment>
<dbReference type="KEGG" id="bfo:118428910"/>
<dbReference type="GO" id="GO:0006400">
    <property type="term" value="P:tRNA modification"/>
    <property type="evidence" value="ECO:0000318"/>
    <property type="project" value="GO_Central"/>
</dbReference>
<feature type="domain" description="THUMP" evidence="7">
    <location>
        <begin position="126"/>
        <end position="233"/>
    </location>
</feature>
<evidence type="ECO:0000256" key="3">
    <source>
        <dbReference type="ARBA" id="ARBA00065332"/>
    </source>
</evidence>
<dbReference type="Proteomes" id="UP000001554">
    <property type="component" value="Chromosome 13"/>
</dbReference>
<evidence type="ECO:0000313" key="8">
    <source>
        <dbReference type="Proteomes" id="UP000001554"/>
    </source>
</evidence>
<sequence>MADRKRKKGYWRGARKRQRMSLEVGMKGILITCNKNEKACVREAYNLLNEYADQMYGPEITPSDSGSESEEEDVEAALAKEVAQMKEKSGKDKRRFQAMDSGANNVVFIQSQLESPDKLVHHILDDINASKKFKTRNVLRMIPVMSACKAYLENVKKSAEEMFPKFFSGEDNPSYAIVFKTRNSGTMKRDEVIKALAGVVSEVNPACKVNLNSPDLAIVIEVIRTVCCMSVLKDYFLLKKYNIHSIVEGTKDDPKPREVKDQGAPKGDLEAANGSDGQEDKGDVKVQETKAEGDSGASDKNNSGVKVKDDVPVVDNDVTSQGSKVVETDAEGQQTNKEVEATKE</sequence>
<dbReference type="PROSITE" id="PS51165">
    <property type="entry name" value="THUMP"/>
    <property type="match status" value="1"/>
</dbReference>
<dbReference type="Pfam" id="PF02926">
    <property type="entry name" value="THUMP"/>
    <property type="match status" value="1"/>
</dbReference>
<keyword evidence="8" id="KW-1185">Reference proteome</keyword>
<evidence type="ECO:0000256" key="6">
    <source>
        <dbReference type="SAM" id="MobiDB-lite"/>
    </source>
</evidence>
<dbReference type="SUPFAM" id="SSF143437">
    <property type="entry name" value="THUMP domain-like"/>
    <property type="match status" value="1"/>
</dbReference>
<gene>
    <name evidence="9" type="primary">LOC118428910</name>
</gene>
<accession>A0A9J7N8K3</accession>
<dbReference type="OMA" id="MNEKACV"/>
<evidence type="ECO:0000256" key="2">
    <source>
        <dbReference type="ARBA" id="ARBA00060731"/>
    </source>
</evidence>
<dbReference type="CDD" id="cd11717">
    <property type="entry name" value="THUMP_THUMPD1_like"/>
    <property type="match status" value="1"/>
</dbReference>
<evidence type="ECO:0000256" key="1">
    <source>
        <dbReference type="ARBA" id="ARBA00053258"/>
    </source>
</evidence>
<evidence type="ECO:0000313" key="9">
    <source>
        <dbReference type="RefSeq" id="XP_035695091.1"/>
    </source>
</evidence>
<dbReference type="Gene3D" id="3.30.2300.10">
    <property type="entry name" value="THUMP superfamily"/>
    <property type="match status" value="1"/>
</dbReference>
<reference evidence="9" key="2">
    <citation type="submission" date="2025-08" db="UniProtKB">
        <authorList>
            <consortium name="RefSeq"/>
        </authorList>
    </citation>
    <scope>IDENTIFICATION</scope>
    <source>
        <strain evidence="9">S238N-H82</strain>
        <tissue evidence="9">Testes</tissue>
    </source>
</reference>
<reference evidence="8" key="1">
    <citation type="journal article" date="2020" name="Nat. Ecol. Evol.">
        <title>Deeply conserved synteny resolves early events in vertebrate evolution.</title>
        <authorList>
            <person name="Simakov O."/>
            <person name="Marletaz F."/>
            <person name="Yue J.X."/>
            <person name="O'Connell B."/>
            <person name="Jenkins J."/>
            <person name="Brandt A."/>
            <person name="Calef R."/>
            <person name="Tung C.H."/>
            <person name="Huang T.K."/>
            <person name="Schmutz J."/>
            <person name="Satoh N."/>
            <person name="Yu J.K."/>
            <person name="Putnam N.H."/>
            <person name="Green R.E."/>
            <person name="Rokhsar D.S."/>
        </authorList>
    </citation>
    <scope>NUCLEOTIDE SEQUENCE [LARGE SCALE GENOMIC DNA]</scope>
    <source>
        <strain evidence="8">S238N-H82</strain>
    </source>
</reference>
<feature type="compositionally biased region" description="Basic and acidic residues" evidence="6">
    <location>
        <begin position="249"/>
        <end position="269"/>
    </location>
</feature>
<feature type="compositionally biased region" description="Basic and acidic residues" evidence="6">
    <location>
        <begin position="278"/>
        <end position="293"/>
    </location>
</feature>
<keyword evidence="5" id="KW-0694">RNA-binding</keyword>
<dbReference type="PANTHER" id="PTHR13452:SF10">
    <property type="entry name" value="THUMP DOMAIN-CONTAINING PROTEIN 1"/>
    <property type="match status" value="1"/>
</dbReference>
<comment type="similarity">
    <text evidence="2">Belongs to the THUMPD1 family.</text>
</comment>
<protein>
    <recommendedName>
        <fullName evidence="4">THUMP domain-containing protein 1</fullName>
    </recommendedName>
</protein>
<dbReference type="FunFam" id="3.30.2300.10:FF:000001">
    <property type="entry name" value="THUMP domain-containing protein 1"/>
    <property type="match status" value="1"/>
</dbReference>
<dbReference type="GeneID" id="118428910"/>
<dbReference type="AlphaFoldDB" id="A0A9J7N8K3"/>
<feature type="region of interest" description="Disordered" evidence="6">
    <location>
        <begin position="248"/>
        <end position="344"/>
    </location>
</feature>
<name>A0A9J7N8K3_BRAFL</name>
<evidence type="ECO:0000256" key="5">
    <source>
        <dbReference type="PROSITE-ProRule" id="PRU00529"/>
    </source>
</evidence>
<dbReference type="GO" id="GO:0003723">
    <property type="term" value="F:RNA binding"/>
    <property type="evidence" value="ECO:0000318"/>
    <property type="project" value="GO_Central"/>
</dbReference>
<organism evidence="8 9">
    <name type="scientific">Branchiostoma floridae</name>
    <name type="common">Florida lancelet</name>
    <name type="synonym">Amphioxus</name>
    <dbReference type="NCBI Taxonomy" id="7739"/>
    <lineage>
        <taxon>Eukaryota</taxon>
        <taxon>Metazoa</taxon>
        <taxon>Chordata</taxon>
        <taxon>Cephalochordata</taxon>
        <taxon>Leptocardii</taxon>
        <taxon>Amphioxiformes</taxon>
        <taxon>Branchiostomatidae</taxon>
        <taxon>Branchiostoma</taxon>
    </lineage>
</organism>
<dbReference type="SMART" id="SM00981">
    <property type="entry name" value="THUMP"/>
    <property type="match status" value="1"/>
</dbReference>